<dbReference type="Proteomes" id="UP000288096">
    <property type="component" value="Unassembled WGS sequence"/>
</dbReference>
<accession>A0A401G414</accession>
<keyword evidence="2" id="KW-1185">Reference proteome</keyword>
<comment type="caution">
    <text evidence="1">The sequence shown here is derived from an EMBL/GenBank/DDBJ whole genome shotgun (WGS) entry which is preliminary data.</text>
</comment>
<reference evidence="2" key="2">
    <citation type="submission" date="2019-01" db="EMBL/GenBank/DDBJ databases">
        <title>Genome sequence of Desulfonema ishimotonii strain Tokyo 01.</title>
        <authorList>
            <person name="Fukui M."/>
        </authorList>
    </citation>
    <scope>NUCLEOTIDE SEQUENCE [LARGE SCALE GENOMIC DNA]</scope>
    <source>
        <strain evidence="2">Tokyo 01</strain>
    </source>
</reference>
<dbReference type="AlphaFoldDB" id="A0A401G414"/>
<dbReference type="EMBL" id="BEXT01000001">
    <property type="protein sequence ID" value="GBC63954.1"/>
    <property type="molecule type" value="Genomic_DNA"/>
</dbReference>
<evidence type="ECO:0000313" key="2">
    <source>
        <dbReference type="Proteomes" id="UP000288096"/>
    </source>
</evidence>
<sequence>MDWPVSIHAPAWGATLRAWKKGATVCCFNPRARMGRDPVGLFGSGARECFNPRARMGRDIPISRYKCVGKVSIHAPAWGATG</sequence>
<reference evidence="2" key="1">
    <citation type="submission" date="2017-11" db="EMBL/GenBank/DDBJ databases">
        <authorList>
            <person name="Watanabe M."/>
            <person name="Kojima H."/>
        </authorList>
    </citation>
    <scope>NUCLEOTIDE SEQUENCE [LARGE SCALE GENOMIC DNA]</scope>
    <source>
        <strain evidence="2">Tokyo 01</strain>
    </source>
</reference>
<evidence type="ECO:0000313" key="1">
    <source>
        <dbReference type="EMBL" id="GBC63954.1"/>
    </source>
</evidence>
<dbReference type="AntiFam" id="ANF00008">
    <property type="entry name" value="Translation of CRISPR region"/>
</dbReference>
<proteinExistence type="predicted"/>
<organism evidence="1 2">
    <name type="scientific">Desulfonema ishimotonii</name>
    <dbReference type="NCBI Taxonomy" id="45657"/>
    <lineage>
        <taxon>Bacteria</taxon>
        <taxon>Pseudomonadati</taxon>
        <taxon>Thermodesulfobacteriota</taxon>
        <taxon>Desulfobacteria</taxon>
        <taxon>Desulfobacterales</taxon>
        <taxon>Desulfococcaceae</taxon>
        <taxon>Desulfonema</taxon>
    </lineage>
</organism>
<name>A0A401G414_9BACT</name>
<protein>
    <submittedName>
        <fullName evidence="1">Uncharacterized protein</fullName>
    </submittedName>
</protein>
<dbReference type="AntiFam" id="ANF00272">
    <property type="entry name" value="Translation of CRISPR region"/>
</dbReference>
<gene>
    <name evidence="1" type="ORF">DENIS_4954</name>
</gene>